<evidence type="ECO:0000313" key="3">
    <source>
        <dbReference type="EMBL" id="CAE0466104.1"/>
    </source>
</evidence>
<evidence type="ECO:0000259" key="2">
    <source>
        <dbReference type="PROSITE" id="PS50829"/>
    </source>
</evidence>
<feature type="region of interest" description="Disordered" evidence="1">
    <location>
        <begin position="50"/>
        <end position="69"/>
    </location>
</feature>
<evidence type="ECO:0000256" key="1">
    <source>
        <dbReference type="SAM" id="MobiDB-lite"/>
    </source>
</evidence>
<feature type="compositionally biased region" description="Basic residues" evidence="1">
    <location>
        <begin position="13"/>
        <end position="28"/>
    </location>
</feature>
<dbReference type="Pfam" id="PF12622">
    <property type="entry name" value="NpwBP"/>
    <property type="match status" value="1"/>
</dbReference>
<organism evidence="3">
    <name type="scientific">Chaetoceros debilis</name>
    <dbReference type="NCBI Taxonomy" id="122233"/>
    <lineage>
        <taxon>Eukaryota</taxon>
        <taxon>Sar</taxon>
        <taxon>Stramenopiles</taxon>
        <taxon>Ochrophyta</taxon>
        <taxon>Bacillariophyta</taxon>
        <taxon>Coscinodiscophyceae</taxon>
        <taxon>Chaetocerotophycidae</taxon>
        <taxon>Chaetocerotales</taxon>
        <taxon>Chaetocerotaceae</taxon>
        <taxon>Chaetoceros</taxon>
    </lineage>
</organism>
<dbReference type="EMBL" id="HBIO01014154">
    <property type="protein sequence ID" value="CAE0466104.1"/>
    <property type="molecule type" value="Transcribed_RNA"/>
</dbReference>
<protein>
    <recommendedName>
        <fullName evidence="2">GYF domain-containing protein</fullName>
    </recommendedName>
</protein>
<feature type="compositionally biased region" description="Basic and acidic residues" evidence="1">
    <location>
        <begin position="483"/>
        <end position="497"/>
    </location>
</feature>
<feature type="domain" description="GYF" evidence="2">
    <location>
        <begin position="421"/>
        <end position="469"/>
    </location>
</feature>
<gene>
    <name evidence="3" type="ORF">CDEB00056_LOCUS10956</name>
</gene>
<accession>A0A7S3V9E4</accession>
<feature type="compositionally biased region" description="Basic and acidic residues" evidence="1">
    <location>
        <begin position="264"/>
        <end position="274"/>
    </location>
</feature>
<dbReference type="InterPro" id="IPR019007">
    <property type="entry name" value="Wbp11/ELF5/Saf1_N"/>
</dbReference>
<feature type="region of interest" description="Disordered" evidence="1">
    <location>
        <begin position="214"/>
        <end position="307"/>
    </location>
</feature>
<feature type="compositionally biased region" description="Pro residues" evidence="1">
    <location>
        <begin position="220"/>
        <end position="229"/>
    </location>
</feature>
<dbReference type="InterPro" id="IPR035445">
    <property type="entry name" value="GYF-like_dom_sf"/>
</dbReference>
<dbReference type="InterPro" id="IPR003169">
    <property type="entry name" value="GYF"/>
</dbReference>
<proteinExistence type="predicted"/>
<feature type="region of interest" description="Disordered" evidence="1">
    <location>
        <begin position="335"/>
        <end position="415"/>
    </location>
</feature>
<feature type="region of interest" description="Disordered" evidence="1">
    <location>
        <begin position="476"/>
        <end position="497"/>
    </location>
</feature>
<feature type="compositionally biased region" description="Polar residues" evidence="1">
    <location>
        <begin position="402"/>
        <end position="415"/>
    </location>
</feature>
<reference evidence="3" key="1">
    <citation type="submission" date="2021-01" db="EMBL/GenBank/DDBJ databases">
        <authorList>
            <person name="Corre E."/>
            <person name="Pelletier E."/>
            <person name="Niang G."/>
            <person name="Scheremetjew M."/>
            <person name="Finn R."/>
            <person name="Kale V."/>
            <person name="Holt S."/>
            <person name="Cochrane G."/>
            <person name="Meng A."/>
            <person name="Brown T."/>
            <person name="Cohen L."/>
        </authorList>
    </citation>
    <scope>NUCLEOTIDE SEQUENCE</scope>
    <source>
        <strain evidence="3">MM31A-1</strain>
    </source>
</reference>
<feature type="compositionally biased region" description="Pro residues" evidence="1">
    <location>
        <begin position="242"/>
        <end position="256"/>
    </location>
</feature>
<feature type="region of interest" description="Disordered" evidence="1">
    <location>
        <begin position="1"/>
        <end position="36"/>
    </location>
</feature>
<dbReference type="Gene3D" id="3.30.1490.40">
    <property type="match status" value="1"/>
</dbReference>
<dbReference type="GO" id="GO:0006396">
    <property type="term" value="P:RNA processing"/>
    <property type="evidence" value="ECO:0007669"/>
    <property type="project" value="InterPro"/>
</dbReference>
<dbReference type="PROSITE" id="PS50829">
    <property type="entry name" value="GYF"/>
    <property type="match status" value="1"/>
</dbReference>
<name>A0A7S3V9E4_9STRA</name>
<dbReference type="Pfam" id="PF02213">
    <property type="entry name" value="GYF"/>
    <property type="match status" value="1"/>
</dbReference>
<dbReference type="AlphaFoldDB" id="A0A7S3V9E4"/>
<sequence>MAKSSNPIDVYRRQQRKKQVQKNKSKRISARDTKVAETASLDEVKGEIKKLERKQENHNGHLDNKETRKLERLQKELKIVIAAEEDRKKAAVERAKQEWEDKKKRLKTREGVIELNQAKFKHAKASIYYDPVMNPFGAPPPGLAMIFHRRGGGRTMNPEEAFVPYELRDDSDAKSDADDGVINDAVIKSTISNEGNRKLANVNNAGHEHGIQVSNTMASVPPPPPPPPSGHKGEFYQKRAGVPPPPTRRARLPPPQSQSRSHQKIIEIQEESKKNNSQVRTQSQSGPPALPEPSEAVQRLNKKKSKLASSIMTDIWASTDEIAYDGDTLEGTGTGTGMGMCAKQNQNITPRENERAGRGGLKKKRRAEDTERFDPLCPAEEGYSEYRSKDQIERSTKRKKQATLSSELSGTTANETNKKKPCAWYYIDQSGTGQGPFKSEQMIGWKQAGFFPTETMVRDGEEGPFAQVGGVDLATGVTGDQGKTSDAKGIHKEHERSNIDSRIATLKGKKNEEYDQGVEDRIAAIRSRHKESSLMDGGTRTAIADQDEVADMRVQNHISDKNMESIKKSKAHSSMTEVEDSQSSLTSDANFEVSQYPVASKMNEADNSLPENYGVADDDVSVHPYESHESAYHIADAEAYPCGGGSEGDVREEKDAETPYPIDTAYPIEDEYAYPDTNAAYGMIGGGDDEIGSIPYYLPDDTEADDIFTNNCDTKKAVFDGDKAVVGFVPSNLRRTVNPKSKGRKVHKRRIIQKEVTSTSLNGVDSKGVTPSIAISDEYEVFMNEVNALK</sequence>
<dbReference type="SUPFAM" id="SSF55277">
    <property type="entry name" value="GYF domain"/>
    <property type="match status" value="1"/>
</dbReference>
<dbReference type="Pfam" id="PF09429">
    <property type="entry name" value="Wbp11"/>
    <property type="match status" value="1"/>
</dbReference>
<feature type="compositionally biased region" description="Basic and acidic residues" evidence="1">
    <location>
        <begin position="648"/>
        <end position="657"/>
    </location>
</feature>
<feature type="region of interest" description="Disordered" evidence="1">
    <location>
        <begin position="636"/>
        <end position="657"/>
    </location>
</feature>
<dbReference type="SMART" id="SM00444">
    <property type="entry name" value="GYF"/>
    <property type="match status" value="1"/>
</dbReference>
<feature type="compositionally biased region" description="Basic and acidic residues" evidence="1">
    <location>
        <begin position="384"/>
        <end position="395"/>
    </location>
</feature>
<feature type="compositionally biased region" description="Polar residues" evidence="1">
    <location>
        <begin position="275"/>
        <end position="286"/>
    </location>
</feature>